<dbReference type="AlphaFoldDB" id="A0A1M4SPM3"/>
<dbReference type="RefSeq" id="WP_073294998.1">
    <property type="nucleotide sequence ID" value="NZ_FQUF01000003.1"/>
</dbReference>
<keyword evidence="6" id="KW-0479">Metal-binding</keyword>
<evidence type="ECO:0000256" key="3">
    <source>
        <dbReference type="ARBA" id="ARBA00012966"/>
    </source>
</evidence>
<dbReference type="Gene3D" id="3.30.70.141">
    <property type="entry name" value="Nucleoside diphosphate kinase-like domain"/>
    <property type="match status" value="1"/>
</dbReference>
<evidence type="ECO:0000256" key="1">
    <source>
        <dbReference type="ARBA" id="ARBA00001946"/>
    </source>
</evidence>
<evidence type="ECO:0000313" key="15">
    <source>
        <dbReference type="EMBL" id="SHE34146.1"/>
    </source>
</evidence>
<protein>
    <recommendedName>
        <fullName evidence="4">Nucleoside diphosphate kinase</fullName>
        <ecNumber evidence="3">2.7.4.6</ecNumber>
    </recommendedName>
</protein>
<organism evidence="15 16">
    <name type="scientific">Atopostipes suicloacalis DSM 15692</name>
    <dbReference type="NCBI Taxonomy" id="1121025"/>
    <lineage>
        <taxon>Bacteria</taxon>
        <taxon>Bacillati</taxon>
        <taxon>Bacillota</taxon>
        <taxon>Bacilli</taxon>
        <taxon>Lactobacillales</taxon>
        <taxon>Carnobacteriaceae</taxon>
        <taxon>Atopostipes</taxon>
    </lineage>
</organism>
<feature type="binding site" evidence="12">
    <location>
        <position position="93"/>
    </location>
    <ligand>
        <name>ATP</name>
        <dbReference type="ChEBI" id="CHEBI:30616"/>
    </ligand>
</feature>
<comment type="similarity">
    <text evidence="2 12 13">Belongs to the NDK family.</text>
</comment>
<proteinExistence type="inferred from homology"/>
<dbReference type="PROSITE" id="PS51374">
    <property type="entry name" value="NDPK_LIKE"/>
    <property type="match status" value="1"/>
</dbReference>
<keyword evidence="7" id="KW-0547">Nucleotide-binding</keyword>
<dbReference type="PRINTS" id="PR01243">
    <property type="entry name" value="NUCDPKINASE"/>
</dbReference>
<name>A0A1M4SPM3_9LACT</name>
<comment type="cofactor">
    <cofactor evidence="1">
        <name>Mg(2+)</name>
        <dbReference type="ChEBI" id="CHEBI:18420"/>
    </cofactor>
</comment>
<evidence type="ECO:0000256" key="11">
    <source>
        <dbReference type="ARBA" id="ARBA00023080"/>
    </source>
</evidence>
<dbReference type="GO" id="GO:0004550">
    <property type="term" value="F:nucleoside diphosphate kinase activity"/>
    <property type="evidence" value="ECO:0007669"/>
    <property type="project" value="UniProtKB-EC"/>
</dbReference>
<feature type="binding site" evidence="12">
    <location>
        <position position="87"/>
    </location>
    <ligand>
        <name>ATP</name>
        <dbReference type="ChEBI" id="CHEBI:30616"/>
    </ligand>
</feature>
<feature type="binding site" evidence="12">
    <location>
        <position position="11"/>
    </location>
    <ligand>
        <name>ATP</name>
        <dbReference type="ChEBI" id="CHEBI:30616"/>
    </ligand>
</feature>
<evidence type="ECO:0000256" key="10">
    <source>
        <dbReference type="ARBA" id="ARBA00022842"/>
    </source>
</evidence>
<dbReference type="EMBL" id="FQUF01000003">
    <property type="protein sequence ID" value="SHE34146.1"/>
    <property type="molecule type" value="Genomic_DNA"/>
</dbReference>
<keyword evidence="16" id="KW-1185">Reference proteome</keyword>
<dbReference type="NCBIfam" id="NF001908">
    <property type="entry name" value="PRK00668.1"/>
    <property type="match status" value="1"/>
</dbReference>
<dbReference type="FunFam" id="3.30.70.141:FF:000003">
    <property type="entry name" value="Nucleoside diphosphate kinase"/>
    <property type="match status" value="1"/>
</dbReference>
<evidence type="ECO:0000256" key="6">
    <source>
        <dbReference type="ARBA" id="ARBA00022723"/>
    </source>
</evidence>
<dbReference type="GO" id="GO:0006228">
    <property type="term" value="P:UTP biosynthetic process"/>
    <property type="evidence" value="ECO:0007669"/>
    <property type="project" value="InterPro"/>
</dbReference>
<evidence type="ECO:0000256" key="8">
    <source>
        <dbReference type="ARBA" id="ARBA00022777"/>
    </source>
</evidence>
<dbReference type="InterPro" id="IPR001564">
    <property type="entry name" value="Nucleoside_diP_kinase"/>
</dbReference>
<dbReference type="STRING" id="1121025.SAMN02745249_00251"/>
<dbReference type="Proteomes" id="UP000184128">
    <property type="component" value="Unassembled WGS sequence"/>
</dbReference>
<dbReference type="GO" id="GO:0006183">
    <property type="term" value="P:GTP biosynthetic process"/>
    <property type="evidence" value="ECO:0007669"/>
    <property type="project" value="InterPro"/>
</dbReference>
<evidence type="ECO:0000256" key="4">
    <source>
        <dbReference type="ARBA" id="ARBA00017632"/>
    </source>
</evidence>
<dbReference type="EC" id="2.7.4.6" evidence="3"/>
<dbReference type="CDD" id="cd04413">
    <property type="entry name" value="NDPk_I"/>
    <property type="match status" value="1"/>
</dbReference>
<keyword evidence="8 15" id="KW-0418">Kinase</keyword>
<dbReference type="GO" id="GO:0005524">
    <property type="term" value="F:ATP binding"/>
    <property type="evidence" value="ECO:0007669"/>
    <property type="project" value="UniProtKB-KW"/>
</dbReference>
<keyword evidence="5" id="KW-0808">Transferase</keyword>
<dbReference type="InterPro" id="IPR034907">
    <property type="entry name" value="NDK-like_dom"/>
</dbReference>
<evidence type="ECO:0000256" key="12">
    <source>
        <dbReference type="PROSITE-ProRule" id="PRU00706"/>
    </source>
</evidence>
<gene>
    <name evidence="15" type="ORF">SAMN02745249_00251</name>
</gene>
<feature type="binding site" evidence="12">
    <location>
        <position position="104"/>
    </location>
    <ligand>
        <name>ATP</name>
        <dbReference type="ChEBI" id="CHEBI:30616"/>
    </ligand>
</feature>
<evidence type="ECO:0000256" key="13">
    <source>
        <dbReference type="RuleBase" id="RU004011"/>
    </source>
</evidence>
<dbReference type="GO" id="GO:0046872">
    <property type="term" value="F:metal ion binding"/>
    <property type="evidence" value="ECO:0007669"/>
    <property type="project" value="UniProtKB-KW"/>
</dbReference>
<feature type="binding site" evidence="12">
    <location>
        <position position="114"/>
    </location>
    <ligand>
        <name>ATP</name>
        <dbReference type="ChEBI" id="CHEBI:30616"/>
    </ligand>
</feature>
<evidence type="ECO:0000259" key="14">
    <source>
        <dbReference type="SMART" id="SM00562"/>
    </source>
</evidence>
<evidence type="ECO:0000313" key="16">
    <source>
        <dbReference type="Proteomes" id="UP000184128"/>
    </source>
</evidence>
<dbReference type="PANTHER" id="PTHR11349">
    <property type="entry name" value="NUCLEOSIDE DIPHOSPHATE KINASE"/>
    <property type="match status" value="1"/>
</dbReference>
<keyword evidence="10" id="KW-0460">Magnesium</keyword>
<dbReference type="SUPFAM" id="SSF54919">
    <property type="entry name" value="Nucleoside diphosphate kinase, NDK"/>
    <property type="match status" value="1"/>
</dbReference>
<reference evidence="15 16" key="1">
    <citation type="submission" date="2016-11" db="EMBL/GenBank/DDBJ databases">
        <authorList>
            <person name="Jaros S."/>
            <person name="Januszkiewicz K."/>
            <person name="Wedrychowicz H."/>
        </authorList>
    </citation>
    <scope>NUCLEOTIDE SEQUENCE [LARGE SCALE GENOMIC DNA]</scope>
    <source>
        <strain evidence="15 16">DSM 15692</strain>
    </source>
</reference>
<feature type="binding site" evidence="12">
    <location>
        <position position="59"/>
    </location>
    <ligand>
        <name>ATP</name>
        <dbReference type="ChEBI" id="CHEBI:30616"/>
    </ligand>
</feature>
<sequence>MVNEKTYIMLKPDAVKRRLIGEIVSRIEKKGYQITQAKLMTLDKKVIAEHYAHLLHKPFYPNLEAYMTSGPVFGMVVEGENVIAGMRQLMGPTNVYEALPGTIRGDYANNTTENIIHGSDCKEAATIEIKRFFG</sequence>
<evidence type="ECO:0000256" key="9">
    <source>
        <dbReference type="ARBA" id="ARBA00022840"/>
    </source>
</evidence>
<accession>A0A1M4SPM3</accession>
<dbReference type="InterPro" id="IPR036850">
    <property type="entry name" value="NDK-like_dom_sf"/>
</dbReference>
<evidence type="ECO:0000256" key="7">
    <source>
        <dbReference type="ARBA" id="ARBA00022741"/>
    </source>
</evidence>
<dbReference type="Pfam" id="PF00334">
    <property type="entry name" value="NDK"/>
    <property type="match status" value="1"/>
</dbReference>
<evidence type="ECO:0000256" key="2">
    <source>
        <dbReference type="ARBA" id="ARBA00008142"/>
    </source>
</evidence>
<dbReference type="SMART" id="SM00562">
    <property type="entry name" value="NDK"/>
    <property type="match status" value="1"/>
</dbReference>
<feature type="active site" description="Pros-phosphohistidine intermediate" evidence="12">
    <location>
        <position position="117"/>
    </location>
</feature>
<keyword evidence="11" id="KW-0546">Nucleotide metabolism</keyword>
<dbReference type="GO" id="GO:0006241">
    <property type="term" value="P:CTP biosynthetic process"/>
    <property type="evidence" value="ECO:0007669"/>
    <property type="project" value="InterPro"/>
</dbReference>
<evidence type="ECO:0000256" key="5">
    <source>
        <dbReference type="ARBA" id="ARBA00022679"/>
    </source>
</evidence>
<dbReference type="OrthoDB" id="9801161at2"/>
<keyword evidence="9" id="KW-0067">ATP-binding</keyword>
<feature type="domain" description="Nucleoside diphosphate kinase-like" evidence="14">
    <location>
        <begin position="3"/>
        <end position="134"/>
    </location>
</feature>